<comment type="caution">
    <text evidence="2">The sequence shown here is derived from an EMBL/GenBank/DDBJ whole genome shotgun (WGS) entry which is preliminary data.</text>
</comment>
<proteinExistence type="predicted"/>
<keyword evidence="1" id="KW-1133">Transmembrane helix</keyword>
<name>A0A327Z1T3_9ACTN</name>
<feature type="transmembrane region" description="Helical" evidence="1">
    <location>
        <begin position="269"/>
        <end position="287"/>
    </location>
</feature>
<evidence type="ECO:0000313" key="2">
    <source>
        <dbReference type="EMBL" id="RAK26072.1"/>
    </source>
</evidence>
<organism evidence="2 3">
    <name type="scientific">Actinoplanes lutulentus</name>
    <dbReference type="NCBI Taxonomy" id="1287878"/>
    <lineage>
        <taxon>Bacteria</taxon>
        <taxon>Bacillati</taxon>
        <taxon>Actinomycetota</taxon>
        <taxon>Actinomycetes</taxon>
        <taxon>Micromonosporales</taxon>
        <taxon>Micromonosporaceae</taxon>
        <taxon>Actinoplanes</taxon>
    </lineage>
</organism>
<feature type="transmembrane region" description="Helical" evidence="1">
    <location>
        <begin position="20"/>
        <end position="39"/>
    </location>
</feature>
<gene>
    <name evidence="2" type="ORF">B0I29_129108</name>
</gene>
<accession>A0A327Z1T3</accession>
<evidence type="ECO:0000256" key="1">
    <source>
        <dbReference type="SAM" id="Phobius"/>
    </source>
</evidence>
<reference evidence="2 3" key="1">
    <citation type="submission" date="2018-06" db="EMBL/GenBank/DDBJ databases">
        <title>Genomic Encyclopedia of Type Strains, Phase III (KMG-III): the genomes of soil and plant-associated and newly described type strains.</title>
        <authorList>
            <person name="Whitman W."/>
        </authorList>
    </citation>
    <scope>NUCLEOTIDE SEQUENCE [LARGE SCALE GENOMIC DNA]</scope>
    <source>
        <strain evidence="2 3">CGMCC 4.7090</strain>
    </source>
</reference>
<protein>
    <submittedName>
        <fullName evidence="2">Uncharacterized protein</fullName>
    </submittedName>
</protein>
<dbReference type="Proteomes" id="UP000249341">
    <property type="component" value="Unassembled WGS sequence"/>
</dbReference>
<keyword evidence="1" id="KW-0812">Transmembrane</keyword>
<sequence length="297" mass="33185">MKPAAPKFEKADLYGRQKVVARSFGFLHLPLIILALLTLNTTWEILRANLIRAGNSDGFLKVSLFDLPTSASLLGVTAGLILARQQWARSIRPSIGTEIDLLSVADDVQAWNICFLNAGPGTGVIEEVAYSIEANKYDDTDRNWITFNQAFTALTGLGLVPDRDFHLKWIGAGGYPLVPKTGRRDKHVVAWFTTESLRKFEDFEFRLRIRDMAGDLHERKQVLKYFLPPHIKPSVASGIDQRPQVAASEGGQEPSVVERVIQQAPSKPTHLYLMVGLSAFAWIWILSRSRGRSCRKS</sequence>
<dbReference type="EMBL" id="QLMJ01000029">
    <property type="protein sequence ID" value="RAK26072.1"/>
    <property type="molecule type" value="Genomic_DNA"/>
</dbReference>
<dbReference type="AlphaFoldDB" id="A0A327Z1T3"/>
<evidence type="ECO:0000313" key="3">
    <source>
        <dbReference type="Proteomes" id="UP000249341"/>
    </source>
</evidence>
<keyword evidence="1" id="KW-0472">Membrane</keyword>
<keyword evidence="3" id="KW-1185">Reference proteome</keyword>